<dbReference type="EMBL" id="CAJVPM010002691">
    <property type="protein sequence ID" value="CAG8490874.1"/>
    <property type="molecule type" value="Genomic_DNA"/>
</dbReference>
<evidence type="ECO:0000313" key="1">
    <source>
        <dbReference type="EMBL" id="CAG8490874.1"/>
    </source>
</evidence>
<name>A0ACA9KSF2_9GLOM</name>
<sequence length="436" mass="49691">MTSQRLRTAWNKTEIKYYPIPVGIGIAVIVFQTLHHKYKEHEAIKNKDQAVTDQVIKRTTSGPWQVHVLDTIPLRALSRLWGKFNNDYNLPVWMREPFYKFYSWLFNCNLDEIENSDLKTYPNLGSFFYRSLKPGLRQIDEAILVSPADGRILSFGLVNDEKVEQIKGNSYSLSALLGHNNTNNFSELETVNVTKTSNIVDEKEFANINGITYSLDSLLGDESEMVTKQESSIEIDITKFDEHKKKEQVISKDVTKISPNNLHKWHVIKSGNGLFFCVIYLAPGDYHRFHSPTNWVVESRRHFAGELFSVSPYMLKLLPELFVLNERVALLGRWRYGFFAMIPVGATNVGSIKINFDPVLRTNQKEGLAVGTYTEMSYKNASKLLGGQPLSIGEEIGGFRMGSTIVLIFEAPLNFKFCVSPEQKINFGRKLGQNDI</sequence>
<accession>A0ACA9KSF2</accession>
<proteinExistence type="predicted"/>
<gene>
    <name evidence="1" type="ORF">SCALOS_LOCUS2820</name>
</gene>
<keyword evidence="2" id="KW-1185">Reference proteome</keyword>
<comment type="caution">
    <text evidence="1">The sequence shown here is derived from an EMBL/GenBank/DDBJ whole genome shotgun (WGS) entry which is preliminary data.</text>
</comment>
<evidence type="ECO:0000313" key="2">
    <source>
        <dbReference type="Proteomes" id="UP000789860"/>
    </source>
</evidence>
<dbReference type="Proteomes" id="UP000789860">
    <property type="component" value="Unassembled WGS sequence"/>
</dbReference>
<reference evidence="1" key="1">
    <citation type="submission" date="2021-06" db="EMBL/GenBank/DDBJ databases">
        <authorList>
            <person name="Kallberg Y."/>
            <person name="Tangrot J."/>
            <person name="Rosling A."/>
        </authorList>
    </citation>
    <scope>NUCLEOTIDE SEQUENCE</scope>
    <source>
        <strain evidence="1">AU212A</strain>
    </source>
</reference>
<protein>
    <submittedName>
        <fullName evidence="1">9374_t:CDS:1</fullName>
    </submittedName>
</protein>
<organism evidence="1 2">
    <name type="scientific">Scutellospora calospora</name>
    <dbReference type="NCBI Taxonomy" id="85575"/>
    <lineage>
        <taxon>Eukaryota</taxon>
        <taxon>Fungi</taxon>
        <taxon>Fungi incertae sedis</taxon>
        <taxon>Mucoromycota</taxon>
        <taxon>Glomeromycotina</taxon>
        <taxon>Glomeromycetes</taxon>
        <taxon>Diversisporales</taxon>
        <taxon>Gigasporaceae</taxon>
        <taxon>Scutellospora</taxon>
    </lineage>
</organism>